<sequence length="170" mass="18437">MSSTVSSLGVMTPRTLSEADAVELWPDSSKGGIDTPMYTATSTDVGGVSNGSFGLTPASSRATMAIYASNRWIWKNLKVTFQNTRSGNAARETALEASKMLLRGRSSGMTFGGISKGWDDFTLRHMEGGVYQIQSLDFWKQRQVSAKEDGSGLFRDDDGGTLWEFIKVTG</sequence>
<evidence type="ECO:0000313" key="2">
    <source>
        <dbReference type="Proteomes" id="UP000544095"/>
    </source>
</evidence>
<proteinExistence type="predicted"/>
<name>A0A8H5NKS4_9HYPO</name>
<dbReference type="EMBL" id="JAAOAR010001175">
    <property type="protein sequence ID" value="KAF5570112.1"/>
    <property type="molecule type" value="Genomic_DNA"/>
</dbReference>
<evidence type="ECO:0000313" key="1">
    <source>
        <dbReference type="EMBL" id="KAF5570112.1"/>
    </source>
</evidence>
<keyword evidence="2" id="KW-1185">Reference proteome</keyword>
<comment type="caution">
    <text evidence="1">The sequence shown here is derived from an EMBL/GenBank/DDBJ whole genome shotgun (WGS) entry which is preliminary data.</text>
</comment>
<dbReference type="AlphaFoldDB" id="A0A8H5NKS4"/>
<protein>
    <submittedName>
        <fullName evidence="1">Dynamin family</fullName>
    </submittedName>
</protein>
<reference evidence="1 2" key="1">
    <citation type="submission" date="2020-05" db="EMBL/GenBank/DDBJ databases">
        <title>Identification and distribution of gene clusters putatively required for synthesis of sphingolipid metabolism inhibitors in phylogenetically diverse species of the filamentous fungus Fusarium.</title>
        <authorList>
            <person name="Kim H.-S."/>
            <person name="Busman M."/>
            <person name="Brown D.W."/>
            <person name="Divon H."/>
            <person name="Uhlig S."/>
            <person name="Proctor R.H."/>
        </authorList>
    </citation>
    <scope>NUCLEOTIDE SEQUENCE [LARGE SCALE GENOMIC DNA]</scope>
    <source>
        <strain evidence="1 2">NRRL 25211</strain>
    </source>
</reference>
<dbReference type="Proteomes" id="UP000544095">
    <property type="component" value="Unassembled WGS sequence"/>
</dbReference>
<gene>
    <name evidence="1" type="ORF">FPANT_13814</name>
</gene>
<organism evidence="1 2">
    <name type="scientific">Fusarium pseudoanthophilum</name>
    <dbReference type="NCBI Taxonomy" id="48495"/>
    <lineage>
        <taxon>Eukaryota</taxon>
        <taxon>Fungi</taxon>
        <taxon>Dikarya</taxon>
        <taxon>Ascomycota</taxon>
        <taxon>Pezizomycotina</taxon>
        <taxon>Sordariomycetes</taxon>
        <taxon>Hypocreomycetidae</taxon>
        <taxon>Hypocreales</taxon>
        <taxon>Nectriaceae</taxon>
        <taxon>Fusarium</taxon>
        <taxon>Fusarium fujikuroi species complex</taxon>
    </lineage>
</organism>
<accession>A0A8H5NKS4</accession>